<dbReference type="InterPro" id="IPR003337">
    <property type="entry name" value="Trehalose_PPase"/>
</dbReference>
<dbReference type="EC" id="3.1.3.12" evidence="5"/>
<gene>
    <name evidence="6" type="ORF">SAMN02982996_03240</name>
</gene>
<dbReference type="InterPro" id="IPR023214">
    <property type="entry name" value="HAD_sf"/>
</dbReference>
<comment type="pathway">
    <text evidence="1 5">Glycan biosynthesis; trehalose biosynthesis.</text>
</comment>
<reference evidence="6 7" key="1">
    <citation type="submission" date="2016-10" db="EMBL/GenBank/DDBJ databases">
        <authorList>
            <person name="de Groot N.N."/>
        </authorList>
    </citation>
    <scope>NUCLEOTIDE SEQUENCE [LARGE SCALE GENOMIC DNA]</scope>
    <source>
        <strain evidence="6 7">ATCC 29281</strain>
    </source>
</reference>
<dbReference type="STRING" id="71657.SAMN02982996_03240"/>
<dbReference type="RefSeq" id="WP_074729387.1">
    <property type="nucleotide sequence ID" value="NZ_FNQS01000015.1"/>
</dbReference>
<dbReference type="InterPro" id="IPR036412">
    <property type="entry name" value="HAD-like_sf"/>
</dbReference>
<dbReference type="PANTHER" id="PTHR43768">
    <property type="entry name" value="TREHALOSE 6-PHOSPHATE PHOSPHATASE"/>
    <property type="match status" value="1"/>
</dbReference>
<dbReference type="InterPro" id="IPR044651">
    <property type="entry name" value="OTSB-like"/>
</dbReference>
<evidence type="ECO:0000256" key="5">
    <source>
        <dbReference type="RuleBase" id="RU361117"/>
    </source>
</evidence>
<name>A0A1H4FTP2_9GAMM</name>
<dbReference type="AlphaFoldDB" id="A0A1H4FTP2"/>
<evidence type="ECO:0000256" key="4">
    <source>
        <dbReference type="ARBA" id="ARBA00022801"/>
    </source>
</evidence>
<dbReference type="PANTHER" id="PTHR43768:SF3">
    <property type="entry name" value="TREHALOSE 6-PHOSPHATE PHOSPHATASE"/>
    <property type="match status" value="1"/>
</dbReference>
<dbReference type="Pfam" id="PF02358">
    <property type="entry name" value="Trehalose_PPase"/>
    <property type="match status" value="1"/>
</dbReference>
<evidence type="ECO:0000313" key="7">
    <source>
        <dbReference type="Proteomes" id="UP000187280"/>
    </source>
</evidence>
<dbReference type="Proteomes" id="UP000187280">
    <property type="component" value="Unassembled WGS sequence"/>
</dbReference>
<keyword evidence="4 5" id="KW-0378">Hydrolase</keyword>
<comment type="function">
    <text evidence="5">Removes the phosphate from trehalose 6-phosphate to produce free trehalose.</text>
</comment>
<sequence length="256" mass="27495">MTDKAPEPPLRLDAYAFFIDLDGTLAEIQPTPEQVVVPPEICNTLRTLFTGNDGALALISGRPIAELDALVAPLILPAAGIHGAERREISGQRHDTRLPANIVGPLQEALTAALAALPGCRLENKGASFALHYRQAPDYKPEVTALAESLCERYPQLTVQTGKCVVELKPRGANKGAAIKTFMESSPFAGRTPLFIGDDTTDEAGFRQVNALGGISVKVGPGPSEARYRLANVAAVHLWLTQQQAMYENKISMVRS</sequence>
<dbReference type="CDD" id="cd01627">
    <property type="entry name" value="HAD_TPP"/>
    <property type="match status" value="1"/>
</dbReference>
<organism evidence="6 7">
    <name type="scientific">Lonsdalea quercina</name>
    <dbReference type="NCBI Taxonomy" id="71657"/>
    <lineage>
        <taxon>Bacteria</taxon>
        <taxon>Pseudomonadati</taxon>
        <taxon>Pseudomonadota</taxon>
        <taxon>Gammaproteobacteria</taxon>
        <taxon>Enterobacterales</taxon>
        <taxon>Pectobacteriaceae</taxon>
        <taxon>Lonsdalea</taxon>
    </lineage>
</organism>
<comment type="cofactor">
    <cofactor evidence="5">
        <name>Mg(2+)</name>
        <dbReference type="ChEBI" id="CHEBI:18420"/>
    </cofactor>
</comment>
<dbReference type="GO" id="GO:0000287">
    <property type="term" value="F:magnesium ion binding"/>
    <property type="evidence" value="ECO:0007669"/>
    <property type="project" value="UniProtKB-ARBA"/>
</dbReference>
<dbReference type="eggNOG" id="COG1877">
    <property type="taxonomic scope" value="Bacteria"/>
</dbReference>
<keyword evidence="7" id="KW-1185">Reference proteome</keyword>
<comment type="similarity">
    <text evidence="2 5">Belongs to the trehalose phosphatase family.</text>
</comment>
<dbReference type="Gene3D" id="3.30.70.1020">
    <property type="entry name" value="Trehalose-6-phosphate phosphatase related protein, domain 2"/>
    <property type="match status" value="1"/>
</dbReference>
<dbReference type="EMBL" id="FNQS01000015">
    <property type="protein sequence ID" value="SEB00664.1"/>
    <property type="molecule type" value="Genomic_DNA"/>
</dbReference>
<keyword evidence="5" id="KW-0460">Magnesium</keyword>
<dbReference type="InterPro" id="IPR006379">
    <property type="entry name" value="HAD-SF_hydro_IIB"/>
</dbReference>
<dbReference type="SUPFAM" id="SSF56784">
    <property type="entry name" value="HAD-like"/>
    <property type="match status" value="1"/>
</dbReference>
<dbReference type="GO" id="GO:0004805">
    <property type="term" value="F:trehalose-phosphatase activity"/>
    <property type="evidence" value="ECO:0007669"/>
    <property type="project" value="UniProtKB-EC"/>
</dbReference>
<dbReference type="NCBIfam" id="TIGR00685">
    <property type="entry name" value="T6PP"/>
    <property type="match status" value="1"/>
</dbReference>
<dbReference type="Gene3D" id="3.40.50.1000">
    <property type="entry name" value="HAD superfamily/HAD-like"/>
    <property type="match status" value="1"/>
</dbReference>
<protein>
    <recommendedName>
        <fullName evidence="5">Trehalose 6-phosphate phosphatase</fullName>
        <ecNumber evidence="5">3.1.3.12</ecNumber>
    </recommendedName>
</protein>
<comment type="catalytic activity">
    <reaction evidence="5">
        <text>alpha,alpha-trehalose 6-phosphate + H2O = alpha,alpha-trehalose + phosphate</text>
        <dbReference type="Rhea" id="RHEA:23420"/>
        <dbReference type="ChEBI" id="CHEBI:15377"/>
        <dbReference type="ChEBI" id="CHEBI:16551"/>
        <dbReference type="ChEBI" id="CHEBI:43474"/>
        <dbReference type="ChEBI" id="CHEBI:58429"/>
        <dbReference type="EC" id="3.1.3.12"/>
    </reaction>
</comment>
<dbReference type="GO" id="GO:0005992">
    <property type="term" value="P:trehalose biosynthetic process"/>
    <property type="evidence" value="ECO:0007669"/>
    <property type="project" value="UniProtKB-UniPathway"/>
</dbReference>
<proteinExistence type="inferred from homology"/>
<dbReference type="GeneID" id="97766072"/>
<accession>A0A1H4FTP2</accession>
<evidence type="ECO:0000256" key="2">
    <source>
        <dbReference type="ARBA" id="ARBA00008770"/>
    </source>
</evidence>
<keyword evidence="3 5" id="KW-0479">Metal-binding</keyword>
<dbReference type="NCBIfam" id="TIGR01484">
    <property type="entry name" value="HAD-SF-IIB"/>
    <property type="match status" value="1"/>
</dbReference>
<dbReference type="UniPathway" id="UPA00299"/>
<dbReference type="NCBIfam" id="NF007560">
    <property type="entry name" value="PRK10187.1"/>
    <property type="match status" value="1"/>
</dbReference>
<evidence type="ECO:0000313" key="6">
    <source>
        <dbReference type="EMBL" id="SEB00664.1"/>
    </source>
</evidence>
<evidence type="ECO:0000256" key="3">
    <source>
        <dbReference type="ARBA" id="ARBA00022723"/>
    </source>
</evidence>
<evidence type="ECO:0000256" key="1">
    <source>
        <dbReference type="ARBA" id="ARBA00005199"/>
    </source>
</evidence>